<dbReference type="AlphaFoldDB" id="A0A7J7ZKY7"/>
<feature type="transmembrane region" description="Helical" evidence="1">
    <location>
        <begin position="45"/>
        <end position="65"/>
    </location>
</feature>
<keyword evidence="3" id="KW-1185">Reference proteome</keyword>
<dbReference type="Proteomes" id="UP000558488">
    <property type="component" value="Unassembled WGS sequence"/>
</dbReference>
<proteinExistence type="predicted"/>
<comment type="caution">
    <text evidence="2">The sequence shown here is derived from an EMBL/GenBank/DDBJ whole genome shotgun (WGS) entry which is preliminary data.</text>
</comment>
<evidence type="ECO:0000256" key="1">
    <source>
        <dbReference type="SAM" id="Phobius"/>
    </source>
</evidence>
<keyword evidence="1" id="KW-1133">Transmembrane helix</keyword>
<protein>
    <submittedName>
        <fullName evidence="2">Uncharacterized protein</fullName>
    </submittedName>
</protein>
<name>A0A7J7ZKY7_PIPKU</name>
<feature type="transmembrane region" description="Helical" evidence="1">
    <location>
        <begin position="86"/>
        <end position="104"/>
    </location>
</feature>
<keyword evidence="1" id="KW-0472">Membrane</keyword>
<evidence type="ECO:0000313" key="2">
    <source>
        <dbReference type="EMBL" id="KAF6374380.1"/>
    </source>
</evidence>
<keyword evidence="1" id="KW-0812">Transmembrane</keyword>
<accession>A0A7J7ZKY7</accession>
<sequence>MNDIVFIDLGGESKFDSTYDTHALYCMYSYIFIHFKEFHLISPNFYDYVFCFVFLTRFSGIHTVRQYRHSYCSLKGKMPSYVHPEVFLFLPASSSTLFFVSLFYTHTHTHTHTHTVLYLFPVSNG</sequence>
<reference evidence="2 3" key="1">
    <citation type="journal article" date="2020" name="Nature">
        <title>Six reference-quality genomes reveal evolution of bat adaptations.</title>
        <authorList>
            <person name="Jebb D."/>
            <person name="Huang Z."/>
            <person name="Pippel M."/>
            <person name="Hughes G.M."/>
            <person name="Lavrichenko K."/>
            <person name="Devanna P."/>
            <person name="Winkler S."/>
            <person name="Jermiin L.S."/>
            <person name="Skirmuntt E.C."/>
            <person name="Katzourakis A."/>
            <person name="Burkitt-Gray L."/>
            <person name="Ray D.A."/>
            <person name="Sullivan K.A.M."/>
            <person name="Roscito J.G."/>
            <person name="Kirilenko B.M."/>
            <person name="Davalos L.M."/>
            <person name="Corthals A.P."/>
            <person name="Power M.L."/>
            <person name="Jones G."/>
            <person name="Ransome R.D."/>
            <person name="Dechmann D.K.N."/>
            <person name="Locatelli A.G."/>
            <person name="Puechmaille S.J."/>
            <person name="Fedrigo O."/>
            <person name="Jarvis E.D."/>
            <person name="Hiller M."/>
            <person name="Vernes S.C."/>
            <person name="Myers E.W."/>
            <person name="Teeling E.C."/>
        </authorList>
    </citation>
    <scope>NUCLEOTIDE SEQUENCE [LARGE SCALE GENOMIC DNA]</scope>
    <source>
        <strain evidence="2">MPipKuh1</strain>
        <tissue evidence="2">Flight muscle</tissue>
    </source>
</reference>
<evidence type="ECO:0000313" key="3">
    <source>
        <dbReference type="Proteomes" id="UP000558488"/>
    </source>
</evidence>
<gene>
    <name evidence="2" type="ORF">mPipKuh1_009599</name>
</gene>
<organism evidence="2 3">
    <name type="scientific">Pipistrellus kuhlii</name>
    <name type="common">Kuhl's pipistrelle</name>
    <dbReference type="NCBI Taxonomy" id="59472"/>
    <lineage>
        <taxon>Eukaryota</taxon>
        <taxon>Metazoa</taxon>
        <taxon>Chordata</taxon>
        <taxon>Craniata</taxon>
        <taxon>Vertebrata</taxon>
        <taxon>Euteleostomi</taxon>
        <taxon>Mammalia</taxon>
        <taxon>Eutheria</taxon>
        <taxon>Laurasiatheria</taxon>
        <taxon>Chiroptera</taxon>
        <taxon>Yangochiroptera</taxon>
        <taxon>Vespertilionidae</taxon>
        <taxon>Pipistrellus</taxon>
    </lineage>
</organism>
<dbReference type="EMBL" id="JACAGB010000003">
    <property type="protein sequence ID" value="KAF6374380.1"/>
    <property type="molecule type" value="Genomic_DNA"/>
</dbReference>